<keyword evidence="3" id="KW-1185">Reference proteome</keyword>
<reference evidence="2" key="1">
    <citation type="submission" date="2019-05" db="EMBL/GenBank/DDBJ databases">
        <title>Annotation for the trematode Paragonimus heterotremus.</title>
        <authorList>
            <person name="Choi Y.-J."/>
        </authorList>
    </citation>
    <scope>NUCLEOTIDE SEQUENCE</scope>
    <source>
        <strain evidence="2">LC</strain>
    </source>
</reference>
<proteinExistence type="predicted"/>
<comment type="caution">
    <text evidence="2">The sequence shown here is derived from an EMBL/GenBank/DDBJ whole genome shotgun (WGS) entry which is preliminary data.</text>
</comment>
<evidence type="ECO:0000313" key="2">
    <source>
        <dbReference type="EMBL" id="KAF5401393.1"/>
    </source>
</evidence>
<dbReference type="Proteomes" id="UP000748531">
    <property type="component" value="Unassembled WGS sequence"/>
</dbReference>
<accession>A0A8J4WGZ3</accession>
<keyword evidence="1" id="KW-0175">Coiled coil</keyword>
<dbReference type="EMBL" id="LUCH01002502">
    <property type="protein sequence ID" value="KAF5401393.1"/>
    <property type="molecule type" value="Genomic_DNA"/>
</dbReference>
<name>A0A8J4WGZ3_9TREM</name>
<gene>
    <name evidence="2" type="ORF">PHET_05246</name>
</gene>
<dbReference type="AlphaFoldDB" id="A0A8J4WGZ3"/>
<organism evidence="2 3">
    <name type="scientific">Paragonimus heterotremus</name>
    <dbReference type="NCBI Taxonomy" id="100268"/>
    <lineage>
        <taxon>Eukaryota</taxon>
        <taxon>Metazoa</taxon>
        <taxon>Spiralia</taxon>
        <taxon>Lophotrochozoa</taxon>
        <taxon>Platyhelminthes</taxon>
        <taxon>Trematoda</taxon>
        <taxon>Digenea</taxon>
        <taxon>Plagiorchiida</taxon>
        <taxon>Troglotremata</taxon>
        <taxon>Troglotrematidae</taxon>
        <taxon>Paragonimus</taxon>
    </lineage>
</organism>
<evidence type="ECO:0000256" key="1">
    <source>
        <dbReference type="SAM" id="Coils"/>
    </source>
</evidence>
<evidence type="ECO:0000313" key="3">
    <source>
        <dbReference type="Proteomes" id="UP000748531"/>
    </source>
</evidence>
<protein>
    <submittedName>
        <fullName evidence="2">Uncharacterized protein</fullName>
    </submittedName>
</protein>
<sequence>MNQELHIKSAEDTHSMTDDRMDVLQKKTGGLDTELSKMEKLRAEKDALNQQLQAFATEREKLISDNAYLDNLVEYDQKRVLQNCDLVVKSILAIRYMWPGQTNLARHPGVNDTYALNITGVFARTLPSALKRYLGTRHLLFML</sequence>
<feature type="coiled-coil region" evidence="1">
    <location>
        <begin position="31"/>
        <end position="65"/>
    </location>
</feature>